<keyword evidence="3 7" id="KW-0489">Methyltransferase</keyword>
<evidence type="ECO:0000313" key="10">
    <source>
        <dbReference type="Proteomes" id="UP000027195"/>
    </source>
</evidence>
<evidence type="ECO:0000256" key="5">
    <source>
        <dbReference type="ARBA" id="ARBA00023128"/>
    </source>
</evidence>
<comment type="similarity">
    <text evidence="2 7">Belongs to the NDUFAF7 family.</text>
</comment>
<evidence type="ECO:0000256" key="7">
    <source>
        <dbReference type="RuleBase" id="RU364114"/>
    </source>
</evidence>
<reference evidence="10" key="1">
    <citation type="journal article" date="2014" name="Proc. Natl. Acad. Sci. U.S.A.">
        <title>Extensive sampling of basidiomycete genomes demonstrates inadequacy of the white-rot/brown-rot paradigm for wood decay fungi.</title>
        <authorList>
            <person name="Riley R."/>
            <person name="Salamov A.A."/>
            <person name="Brown D.W."/>
            <person name="Nagy L.G."/>
            <person name="Floudas D."/>
            <person name="Held B.W."/>
            <person name="Levasseur A."/>
            <person name="Lombard V."/>
            <person name="Morin E."/>
            <person name="Otillar R."/>
            <person name="Lindquist E.A."/>
            <person name="Sun H."/>
            <person name="LaButti K.M."/>
            <person name="Schmutz J."/>
            <person name="Jabbour D."/>
            <person name="Luo H."/>
            <person name="Baker S.E."/>
            <person name="Pisabarro A.G."/>
            <person name="Walton J.D."/>
            <person name="Blanchette R.A."/>
            <person name="Henrissat B."/>
            <person name="Martin F."/>
            <person name="Cullen D."/>
            <person name="Hibbett D.S."/>
            <person name="Grigoriev I.V."/>
        </authorList>
    </citation>
    <scope>NUCLEOTIDE SEQUENCE [LARGE SCALE GENOMIC DNA]</scope>
    <source>
        <strain evidence="10">FD-172 SS1</strain>
    </source>
</reference>
<protein>
    <recommendedName>
        <fullName evidence="7">Protein arginine methyltransferase NDUFAF7</fullName>
        <ecNumber evidence="7">2.1.1.320</ecNumber>
    </recommendedName>
</protein>
<dbReference type="Pfam" id="PF02636">
    <property type="entry name" value="Methyltransf_28"/>
    <property type="match status" value="1"/>
</dbReference>
<keyword evidence="4 7" id="KW-0808">Transferase</keyword>
<dbReference type="Proteomes" id="UP000027195">
    <property type="component" value="Unassembled WGS sequence"/>
</dbReference>
<proteinExistence type="inferred from homology"/>
<feature type="region of interest" description="Disordered" evidence="8">
    <location>
        <begin position="252"/>
        <end position="271"/>
    </location>
</feature>
<keyword evidence="5 7" id="KW-0496">Mitochondrion</keyword>
<dbReference type="HOGENOM" id="CLU_028484_0_0_1"/>
<dbReference type="STRING" id="930990.A0A067MTH1"/>
<comment type="subcellular location">
    <subcellularLocation>
        <location evidence="1 7">Mitochondrion</location>
    </subcellularLocation>
</comment>
<dbReference type="PANTHER" id="PTHR12049:SF5">
    <property type="entry name" value="PROTEIN ARGININE METHYLTRANSFERASE NDUFAF7 HOMOLOG, MITOCHONDRIAL"/>
    <property type="match status" value="1"/>
</dbReference>
<dbReference type="InterPro" id="IPR038375">
    <property type="entry name" value="NDUFAF7_sf"/>
</dbReference>
<evidence type="ECO:0000256" key="2">
    <source>
        <dbReference type="ARBA" id="ARBA00005891"/>
    </source>
</evidence>
<dbReference type="GO" id="GO:0005739">
    <property type="term" value="C:mitochondrion"/>
    <property type="evidence" value="ECO:0007669"/>
    <property type="project" value="UniProtKB-SubCell"/>
</dbReference>
<gene>
    <name evidence="9" type="ORF">BOTBODRAFT_478061</name>
</gene>
<dbReference type="InterPro" id="IPR003788">
    <property type="entry name" value="NDUFAF7"/>
</dbReference>
<organism evidence="9 10">
    <name type="scientific">Botryobasidium botryosum (strain FD-172 SS1)</name>
    <dbReference type="NCBI Taxonomy" id="930990"/>
    <lineage>
        <taxon>Eukaryota</taxon>
        <taxon>Fungi</taxon>
        <taxon>Dikarya</taxon>
        <taxon>Basidiomycota</taxon>
        <taxon>Agaricomycotina</taxon>
        <taxon>Agaricomycetes</taxon>
        <taxon>Cantharellales</taxon>
        <taxon>Botryobasidiaceae</taxon>
        <taxon>Botryobasidium</taxon>
    </lineage>
</organism>
<evidence type="ECO:0000256" key="6">
    <source>
        <dbReference type="ARBA" id="ARBA00048612"/>
    </source>
</evidence>
<dbReference type="SUPFAM" id="SSF53335">
    <property type="entry name" value="S-adenosyl-L-methionine-dependent methyltransferases"/>
    <property type="match status" value="1"/>
</dbReference>
<dbReference type="PANTHER" id="PTHR12049">
    <property type="entry name" value="PROTEIN ARGININE METHYLTRANSFERASE NDUFAF7, MITOCHONDRIAL"/>
    <property type="match status" value="1"/>
</dbReference>
<sequence>MGAGNGTLAKNILDYLSVEYPQVYERTQYKIVEISPKLAELQRARLASHSCVRIVNKSIFDWDVREPAPCFFLALEVIDNFAHDVVRYDSVTLEPYQGITAIDSAGEFHELYEPVTDPLILRFLDYRRRAGHVPPAFDSFLTSSPLLRRLRNSLPFAPNMTLPEYVPTRLLTFLEKLRDNFPLHRLLLSDFSKLPDAVPGYNAPVVQTRYKETMVPCSTYMVQPGYFDIFFPTSFELLRDMYELLMSNPTLSASSTTTAGQEAEPTGYRPSPMTTAASSLRLNVDFFSSSPRGRRSPVDGVMSSSGLDVGQRMSTVMTHKEFLEKYADLERTTLRSGENPMLDFYQNVKFLF</sequence>
<dbReference type="EMBL" id="KL198020">
    <property type="protein sequence ID" value="KDQ18879.1"/>
    <property type="molecule type" value="Genomic_DNA"/>
</dbReference>
<dbReference type="InParanoid" id="A0A067MTH1"/>
<dbReference type="GO" id="GO:0032259">
    <property type="term" value="P:methylation"/>
    <property type="evidence" value="ECO:0007669"/>
    <property type="project" value="UniProtKB-KW"/>
</dbReference>
<name>A0A067MTH1_BOTB1</name>
<dbReference type="OrthoDB" id="17415at2759"/>
<evidence type="ECO:0000256" key="1">
    <source>
        <dbReference type="ARBA" id="ARBA00004173"/>
    </source>
</evidence>
<dbReference type="EC" id="2.1.1.320" evidence="7"/>
<dbReference type="InterPro" id="IPR029063">
    <property type="entry name" value="SAM-dependent_MTases_sf"/>
</dbReference>
<evidence type="ECO:0000313" key="9">
    <source>
        <dbReference type="EMBL" id="KDQ18879.1"/>
    </source>
</evidence>
<evidence type="ECO:0000256" key="8">
    <source>
        <dbReference type="SAM" id="MobiDB-lite"/>
    </source>
</evidence>
<dbReference type="AlphaFoldDB" id="A0A067MTH1"/>
<dbReference type="FunCoup" id="A0A067MTH1">
    <property type="interactions" value="34"/>
</dbReference>
<dbReference type="GO" id="GO:0035243">
    <property type="term" value="F:protein-arginine omega-N symmetric methyltransferase activity"/>
    <property type="evidence" value="ECO:0007669"/>
    <property type="project" value="UniProtKB-EC"/>
</dbReference>
<comment type="function">
    <text evidence="7">Arginine methyltransferase involved in the assembly or stability of mitochondrial NADH:ubiquinone oxidoreductase complex (complex I).</text>
</comment>
<evidence type="ECO:0000256" key="3">
    <source>
        <dbReference type="ARBA" id="ARBA00022603"/>
    </source>
</evidence>
<dbReference type="Gene3D" id="3.40.50.12710">
    <property type="match status" value="1"/>
</dbReference>
<keyword evidence="10" id="KW-1185">Reference proteome</keyword>
<evidence type="ECO:0000256" key="4">
    <source>
        <dbReference type="ARBA" id="ARBA00022679"/>
    </source>
</evidence>
<comment type="catalytic activity">
    <reaction evidence="6 7">
        <text>L-arginyl-[protein] + 2 S-adenosyl-L-methionine = N(omega),N(omega)'-dimethyl-L-arginyl-[protein] + 2 S-adenosyl-L-homocysteine + 2 H(+)</text>
        <dbReference type="Rhea" id="RHEA:48108"/>
        <dbReference type="Rhea" id="RHEA-COMP:10532"/>
        <dbReference type="Rhea" id="RHEA-COMP:11992"/>
        <dbReference type="ChEBI" id="CHEBI:15378"/>
        <dbReference type="ChEBI" id="CHEBI:29965"/>
        <dbReference type="ChEBI" id="CHEBI:57856"/>
        <dbReference type="ChEBI" id="CHEBI:59789"/>
        <dbReference type="ChEBI" id="CHEBI:88221"/>
        <dbReference type="EC" id="2.1.1.320"/>
    </reaction>
</comment>
<accession>A0A067MTH1</accession>